<name>A0A2P5WJQ2_GOSBA</name>
<evidence type="ECO:0000313" key="1">
    <source>
        <dbReference type="EMBL" id="PPR91305.1"/>
    </source>
</evidence>
<evidence type="ECO:0000313" key="2">
    <source>
        <dbReference type="Proteomes" id="UP000239757"/>
    </source>
</evidence>
<reference evidence="1 2" key="1">
    <citation type="submission" date="2015-01" db="EMBL/GenBank/DDBJ databases">
        <title>Genome of allotetraploid Gossypium barbadense reveals genomic plasticity and fiber elongation in cotton evolution.</title>
        <authorList>
            <person name="Chen X."/>
            <person name="Liu X."/>
            <person name="Zhao B."/>
            <person name="Zheng H."/>
            <person name="Hu Y."/>
            <person name="Lu G."/>
            <person name="Yang C."/>
            <person name="Chen J."/>
            <person name="Shan C."/>
            <person name="Zhang L."/>
            <person name="Zhou Y."/>
            <person name="Wang L."/>
            <person name="Guo W."/>
            <person name="Bai Y."/>
            <person name="Ruan J."/>
            <person name="Shangguan X."/>
            <person name="Mao Y."/>
            <person name="Jiang J."/>
            <person name="Zhu Y."/>
            <person name="Lei J."/>
            <person name="Kang H."/>
            <person name="Chen S."/>
            <person name="He X."/>
            <person name="Wang R."/>
            <person name="Wang Y."/>
            <person name="Chen J."/>
            <person name="Wang L."/>
            <person name="Yu S."/>
            <person name="Wang B."/>
            <person name="Wei J."/>
            <person name="Song S."/>
            <person name="Lu X."/>
            <person name="Gao Z."/>
            <person name="Gu W."/>
            <person name="Deng X."/>
            <person name="Ma D."/>
            <person name="Wang S."/>
            <person name="Liang W."/>
            <person name="Fang L."/>
            <person name="Cai C."/>
            <person name="Zhu X."/>
            <person name="Zhou B."/>
            <person name="Zhang Y."/>
            <person name="Chen Z."/>
            <person name="Xu S."/>
            <person name="Zhu R."/>
            <person name="Wang S."/>
            <person name="Zhang T."/>
            <person name="Zhao G."/>
        </authorList>
    </citation>
    <scope>NUCLEOTIDE SEQUENCE [LARGE SCALE GENOMIC DNA]</scope>
    <source>
        <strain evidence="2">cv. Xinhai21</strain>
        <tissue evidence="1">Leaf</tissue>
    </source>
</reference>
<protein>
    <submittedName>
        <fullName evidence="1">Uncharacterized protein</fullName>
    </submittedName>
</protein>
<accession>A0A2P5WJQ2</accession>
<gene>
    <name evidence="1" type="ORF">GOBAR_AA29379</name>
</gene>
<dbReference type="AlphaFoldDB" id="A0A2P5WJQ2"/>
<dbReference type="EMBL" id="KZ667370">
    <property type="protein sequence ID" value="PPR91305.1"/>
    <property type="molecule type" value="Genomic_DNA"/>
</dbReference>
<dbReference type="Proteomes" id="UP000239757">
    <property type="component" value="Unassembled WGS sequence"/>
</dbReference>
<organism evidence="1 2">
    <name type="scientific">Gossypium barbadense</name>
    <name type="common">Sea Island cotton</name>
    <name type="synonym">Hibiscus barbadensis</name>
    <dbReference type="NCBI Taxonomy" id="3634"/>
    <lineage>
        <taxon>Eukaryota</taxon>
        <taxon>Viridiplantae</taxon>
        <taxon>Streptophyta</taxon>
        <taxon>Embryophyta</taxon>
        <taxon>Tracheophyta</taxon>
        <taxon>Spermatophyta</taxon>
        <taxon>Magnoliopsida</taxon>
        <taxon>eudicotyledons</taxon>
        <taxon>Gunneridae</taxon>
        <taxon>Pentapetalae</taxon>
        <taxon>rosids</taxon>
        <taxon>malvids</taxon>
        <taxon>Malvales</taxon>
        <taxon>Malvaceae</taxon>
        <taxon>Malvoideae</taxon>
        <taxon>Gossypium</taxon>
    </lineage>
</organism>
<sequence length="340" mass="37978">MLSPANSSYTPWNDISIVYCKLKTPGLRRRSHTSLKKPVGTRARRGKTLRELTLIEKAQVNQQLALEGGQVIDSDNVAGMRKCSPPSEDVLYYMFFKVRSRGGTQDCSATEVYLRGKREGIGTLAGRKTCQELVITTTWRKCLVFYGNTPGPLPAAWQNELRSRSPYGGNQFFESHALSRLALCEMVTNALKYGSAIYRRVVINGNTIRRHLTGNRRLHKRPLKEGVFNRCLRGTPGIKEFEKTPKPFVSIIPKIPTPAVRGIGWGNFADERISGATNRPGHVTGALYHRTTCRKLPPEASVESRLSVDKCLISLNKACRSGNAGIVKSRRRFADSARRM</sequence>
<proteinExistence type="predicted"/>